<gene>
    <name evidence="1" type="ORF">F383_09620</name>
</gene>
<reference evidence="2" key="1">
    <citation type="submission" date="2014-09" db="EMBL/GenBank/DDBJ databases">
        <authorList>
            <person name="Mudge J."/>
            <person name="Ramaraj T."/>
            <person name="Lindquist I.E."/>
            <person name="Bharti A.K."/>
            <person name="Sundararajan A."/>
            <person name="Cameron C.T."/>
            <person name="Woodward J.E."/>
            <person name="May G.D."/>
            <person name="Brubaker C."/>
            <person name="Broadhvest J."/>
            <person name="Wilkins T.A."/>
        </authorList>
    </citation>
    <scope>NUCLEOTIDE SEQUENCE</scope>
    <source>
        <strain evidence="2">cv. AKA8401</strain>
    </source>
</reference>
<keyword evidence="2" id="KW-1185">Reference proteome</keyword>
<dbReference type="EMBL" id="KN420587">
    <property type="protein sequence ID" value="KHG22089.1"/>
    <property type="molecule type" value="Genomic_DNA"/>
</dbReference>
<protein>
    <submittedName>
        <fullName evidence="1">Uncharacterized protein</fullName>
    </submittedName>
</protein>
<sequence>MCCEKGFSLDG</sequence>
<evidence type="ECO:0000313" key="2">
    <source>
        <dbReference type="Proteomes" id="UP000032142"/>
    </source>
</evidence>
<name>A0A0B0PCH3_GOSAR</name>
<dbReference type="Proteomes" id="UP000032142">
    <property type="component" value="Unassembled WGS sequence"/>
</dbReference>
<evidence type="ECO:0000313" key="1">
    <source>
        <dbReference type="EMBL" id="KHG22089.1"/>
    </source>
</evidence>
<proteinExistence type="predicted"/>
<accession>A0A0B0PCH3</accession>
<organism evidence="1 2">
    <name type="scientific">Gossypium arboreum</name>
    <name type="common">Tree cotton</name>
    <name type="synonym">Gossypium nanking</name>
    <dbReference type="NCBI Taxonomy" id="29729"/>
    <lineage>
        <taxon>Eukaryota</taxon>
        <taxon>Viridiplantae</taxon>
        <taxon>Streptophyta</taxon>
        <taxon>Embryophyta</taxon>
        <taxon>Tracheophyta</taxon>
        <taxon>Spermatophyta</taxon>
        <taxon>Magnoliopsida</taxon>
        <taxon>eudicotyledons</taxon>
        <taxon>Gunneridae</taxon>
        <taxon>Pentapetalae</taxon>
        <taxon>rosids</taxon>
        <taxon>malvids</taxon>
        <taxon>Malvales</taxon>
        <taxon>Malvaceae</taxon>
        <taxon>Malvoideae</taxon>
        <taxon>Gossypium</taxon>
    </lineage>
</organism>